<keyword evidence="1" id="KW-1133">Transmembrane helix</keyword>
<evidence type="ECO:0000313" key="2">
    <source>
        <dbReference type="EMBL" id="MDW8517975.1"/>
    </source>
</evidence>
<evidence type="ECO:0008006" key="4">
    <source>
        <dbReference type="Google" id="ProtNLM"/>
    </source>
</evidence>
<gene>
    <name evidence="2" type="ORF">RIB56_17845</name>
</gene>
<feature type="transmembrane region" description="Helical" evidence="1">
    <location>
        <begin position="30"/>
        <end position="55"/>
    </location>
</feature>
<accession>A0ABU4JAE2</accession>
<comment type="caution">
    <text evidence="2">The sequence shown here is derived from an EMBL/GenBank/DDBJ whole genome shotgun (WGS) entry which is preliminary data.</text>
</comment>
<protein>
    <recommendedName>
        <fullName evidence="4">Tricarboxylate transport membrane protein TctA</fullName>
    </recommendedName>
</protein>
<reference evidence="3" key="1">
    <citation type="submission" date="2023-07" db="EMBL/GenBank/DDBJ databases">
        <title>Draft genomic sequences of Priestia flexa CCM isolated from the soil of an abandoned mine contaminated by free cyanide in the high Andean zone of Tacna, Peru.</title>
        <authorList>
            <person name="Caceda Quiroz C.J."/>
            <person name="Maraza Chooque G.J."/>
            <person name="Fora Quispe G.L."/>
            <person name="Carpio Mamani M."/>
        </authorList>
    </citation>
    <scope>NUCLEOTIDE SEQUENCE [LARGE SCALE GENOMIC DNA]</scope>
    <source>
        <strain evidence="3">CCM</strain>
    </source>
</reference>
<keyword evidence="1" id="KW-0812">Transmembrane</keyword>
<sequence length="70" mass="7781">MAAPFILAFILGGMMENSLRQSLTISGGSWNIFLTSPLAMSLIVLTILAVIVPAWRGRFKRKKENTQIEM</sequence>
<dbReference type="PANTHER" id="PTHR35342:SF5">
    <property type="entry name" value="TRICARBOXYLIC TRANSPORT PROTEIN"/>
    <property type="match status" value="1"/>
</dbReference>
<keyword evidence="3" id="KW-1185">Reference proteome</keyword>
<dbReference type="RefSeq" id="WP_318757802.1">
    <property type="nucleotide sequence ID" value="NZ_JAWUZT010000071.1"/>
</dbReference>
<evidence type="ECO:0000256" key="1">
    <source>
        <dbReference type="SAM" id="Phobius"/>
    </source>
</evidence>
<name>A0ABU4JAE2_9BACI</name>
<dbReference type="EMBL" id="JAWUZT010000071">
    <property type="protein sequence ID" value="MDW8517975.1"/>
    <property type="molecule type" value="Genomic_DNA"/>
</dbReference>
<organism evidence="2 3">
    <name type="scientific">Priestia flexa</name>
    <dbReference type="NCBI Taxonomy" id="86664"/>
    <lineage>
        <taxon>Bacteria</taxon>
        <taxon>Bacillati</taxon>
        <taxon>Bacillota</taxon>
        <taxon>Bacilli</taxon>
        <taxon>Bacillales</taxon>
        <taxon>Bacillaceae</taxon>
        <taxon>Priestia</taxon>
    </lineage>
</organism>
<dbReference type="PANTHER" id="PTHR35342">
    <property type="entry name" value="TRICARBOXYLIC TRANSPORT PROTEIN"/>
    <property type="match status" value="1"/>
</dbReference>
<dbReference type="Proteomes" id="UP001284771">
    <property type="component" value="Unassembled WGS sequence"/>
</dbReference>
<evidence type="ECO:0000313" key="3">
    <source>
        <dbReference type="Proteomes" id="UP001284771"/>
    </source>
</evidence>
<proteinExistence type="predicted"/>
<keyword evidence="1" id="KW-0472">Membrane</keyword>